<feature type="transmembrane region" description="Helical" evidence="2">
    <location>
        <begin position="48"/>
        <end position="67"/>
    </location>
</feature>
<dbReference type="RefSeq" id="WP_073150640.1">
    <property type="nucleotide sequence ID" value="NZ_FQVL01000001.1"/>
</dbReference>
<organism evidence="3 4">
    <name type="scientific">Seinonella peptonophila</name>
    <dbReference type="NCBI Taxonomy" id="112248"/>
    <lineage>
        <taxon>Bacteria</taxon>
        <taxon>Bacillati</taxon>
        <taxon>Bacillota</taxon>
        <taxon>Bacilli</taxon>
        <taxon>Bacillales</taxon>
        <taxon>Thermoactinomycetaceae</taxon>
        <taxon>Seinonella</taxon>
    </lineage>
</organism>
<dbReference type="STRING" id="112248.SAMN05444392_101232"/>
<protein>
    <submittedName>
        <fullName evidence="3">Uncharacterized protein</fullName>
    </submittedName>
</protein>
<feature type="compositionally biased region" description="Polar residues" evidence="1">
    <location>
        <begin position="116"/>
        <end position="139"/>
    </location>
</feature>
<evidence type="ECO:0000256" key="2">
    <source>
        <dbReference type="SAM" id="Phobius"/>
    </source>
</evidence>
<dbReference type="Proteomes" id="UP000184476">
    <property type="component" value="Unassembled WGS sequence"/>
</dbReference>
<keyword evidence="2" id="KW-1133">Transmembrane helix</keyword>
<sequence>MRSIDKKVLLDQWDTKHIKKCRSINSFRTNCKSVELAEFPKSYVFRQVFCFSAGAILFLASFPSVFAEPFHLEPPKEHFVPDVKPDLPNVPLHRKQLGVVAEEATNHVETKRNDTEQSYDQSETTNSDTQATKQPTQDLSEADQAYPSVQYEESSTMENQSKENQHAEDQDKVEQQTTHSPEVNKEANSNDQLNKVLNTTENGAKLPKTATNSWAYVLQGISFVLLGCALRKRRKTT</sequence>
<feature type="compositionally biased region" description="Polar residues" evidence="1">
    <location>
        <begin position="175"/>
        <end position="192"/>
    </location>
</feature>
<feature type="compositionally biased region" description="Basic and acidic residues" evidence="1">
    <location>
        <begin position="160"/>
        <end position="174"/>
    </location>
</feature>
<keyword evidence="2" id="KW-0472">Membrane</keyword>
<feature type="compositionally biased region" description="Basic and acidic residues" evidence="1">
    <location>
        <begin position="104"/>
        <end position="115"/>
    </location>
</feature>
<dbReference type="AlphaFoldDB" id="A0A1M4T0D4"/>
<name>A0A1M4T0D4_9BACL</name>
<dbReference type="EMBL" id="FQVL01000001">
    <property type="protein sequence ID" value="SHE37737.1"/>
    <property type="molecule type" value="Genomic_DNA"/>
</dbReference>
<keyword evidence="4" id="KW-1185">Reference proteome</keyword>
<keyword evidence="2" id="KW-0812">Transmembrane</keyword>
<dbReference type="OrthoDB" id="2718583at2"/>
<evidence type="ECO:0000313" key="3">
    <source>
        <dbReference type="EMBL" id="SHE37737.1"/>
    </source>
</evidence>
<accession>A0A1M4T0D4</accession>
<feature type="region of interest" description="Disordered" evidence="1">
    <location>
        <begin position="101"/>
        <end position="192"/>
    </location>
</feature>
<feature type="transmembrane region" description="Helical" evidence="2">
    <location>
        <begin position="213"/>
        <end position="230"/>
    </location>
</feature>
<evidence type="ECO:0000313" key="4">
    <source>
        <dbReference type="Proteomes" id="UP000184476"/>
    </source>
</evidence>
<evidence type="ECO:0000256" key="1">
    <source>
        <dbReference type="SAM" id="MobiDB-lite"/>
    </source>
</evidence>
<proteinExistence type="predicted"/>
<gene>
    <name evidence="3" type="ORF">SAMN05444392_101232</name>
</gene>
<reference evidence="3 4" key="1">
    <citation type="submission" date="2016-11" db="EMBL/GenBank/DDBJ databases">
        <authorList>
            <person name="Jaros S."/>
            <person name="Januszkiewicz K."/>
            <person name="Wedrychowicz H."/>
        </authorList>
    </citation>
    <scope>NUCLEOTIDE SEQUENCE [LARGE SCALE GENOMIC DNA]</scope>
    <source>
        <strain evidence="3 4">DSM 44666</strain>
    </source>
</reference>